<keyword evidence="1" id="KW-0812">Transmembrane</keyword>
<reference evidence="2 3" key="1">
    <citation type="journal article" date="2008" name="Appl. Environ. Microbiol.">
        <title>Hydrogenomics of the extremely thermophilic bacterium Caldicellulosiruptor saccharolyticus.</title>
        <authorList>
            <person name="van de Werken H.J."/>
            <person name="Verhaart M.R."/>
            <person name="VanFossen A.L."/>
            <person name="Willquist K."/>
            <person name="Lewis D.L."/>
            <person name="Nichols J.D."/>
            <person name="Goorissen H.P."/>
            <person name="Mongodin E.F."/>
            <person name="Nelson K.E."/>
            <person name="van Niel E.W."/>
            <person name="Stams A.J."/>
            <person name="Ward D.E."/>
            <person name="de Vos W.M."/>
            <person name="van der Oost J."/>
            <person name="Kelly R.M."/>
            <person name="Kengen S.W."/>
        </authorList>
    </citation>
    <scope>NUCLEOTIDE SEQUENCE [LARGE SCALE GENOMIC DNA]</scope>
    <source>
        <strain evidence="3">ATCC 43494 / DSM 8903 / Tp8T 6331</strain>
    </source>
</reference>
<name>A4XHY6_CALS8</name>
<sequence>MKTTSFIPSASISNVRFDGCGYSLNVTYTSVNKYWQRCSGGQTINIANLRSDSILNKQNDWKFAVMVIGTIAFVLMFIAIFIFQNTNTSLLFLLSVLTATHIYQTIFDKNKQ</sequence>
<dbReference type="EMBL" id="CP000679">
    <property type="protein sequence ID" value="ABP66521.1"/>
    <property type="molecule type" value="Genomic_DNA"/>
</dbReference>
<gene>
    <name evidence="2" type="ordered locus">Csac_0907</name>
</gene>
<keyword evidence="3" id="KW-1185">Reference proteome</keyword>
<proteinExistence type="predicted"/>
<feature type="transmembrane region" description="Helical" evidence="1">
    <location>
        <begin position="89"/>
        <end position="107"/>
    </location>
</feature>
<evidence type="ECO:0000256" key="1">
    <source>
        <dbReference type="SAM" id="Phobius"/>
    </source>
</evidence>
<dbReference type="HOGENOM" id="CLU_2141260_0_0_9"/>
<keyword evidence="1" id="KW-1133">Transmembrane helix</keyword>
<evidence type="ECO:0000313" key="3">
    <source>
        <dbReference type="Proteomes" id="UP000000256"/>
    </source>
</evidence>
<keyword evidence="1" id="KW-0472">Membrane</keyword>
<dbReference type="Proteomes" id="UP000000256">
    <property type="component" value="Chromosome"/>
</dbReference>
<feature type="transmembrane region" description="Helical" evidence="1">
    <location>
        <begin position="63"/>
        <end position="83"/>
    </location>
</feature>
<evidence type="ECO:0000313" key="2">
    <source>
        <dbReference type="EMBL" id="ABP66521.1"/>
    </source>
</evidence>
<accession>A4XHY6</accession>
<dbReference type="KEGG" id="csc:Csac_0907"/>
<organism evidence="2 3">
    <name type="scientific">Caldicellulosiruptor saccharolyticus (strain ATCC 43494 / DSM 8903 / Tp8T 6331)</name>
    <dbReference type="NCBI Taxonomy" id="351627"/>
    <lineage>
        <taxon>Bacteria</taxon>
        <taxon>Bacillati</taxon>
        <taxon>Bacillota</taxon>
        <taxon>Bacillota incertae sedis</taxon>
        <taxon>Caldicellulosiruptorales</taxon>
        <taxon>Caldicellulosiruptoraceae</taxon>
        <taxon>Caldicellulosiruptor</taxon>
    </lineage>
</organism>
<dbReference type="AlphaFoldDB" id="A4XHY6"/>
<protein>
    <submittedName>
        <fullName evidence="2">Uncharacterized protein</fullName>
    </submittedName>
</protein>